<reference evidence="1 2" key="1">
    <citation type="submission" date="2018-12" db="EMBL/GenBank/DDBJ databases">
        <title>Hymenobacter gummosus sp. nov., isolated from a spring.</title>
        <authorList>
            <person name="Nie L."/>
        </authorList>
    </citation>
    <scope>NUCLEOTIDE SEQUENCE [LARGE SCALE GENOMIC DNA]</scope>
    <source>
        <strain evidence="1 2">KCTC 52166</strain>
    </source>
</reference>
<evidence type="ECO:0008006" key="3">
    <source>
        <dbReference type="Google" id="ProtNLM"/>
    </source>
</evidence>
<dbReference type="OrthoDB" id="4301792at2"/>
<name>A0A3S0QKE1_9BACT</name>
<dbReference type="PROSITE" id="PS51257">
    <property type="entry name" value="PROKAR_LIPOPROTEIN"/>
    <property type="match status" value="1"/>
</dbReference>
<dbReference type="Proteomes" id="UP000282184">
    <property type="component" value="Unassembled WGS sequence"/>
</dbReference>
<dbReference type="AlphaFoldDB" id="A0A3S0QKE1"/>
<evidence type="ECO:0000313" key="2">
    <source>
        <dbReference type="Proteomes" id="UP000282184"/>
    </source>
</evidence>
<comment type="caution">
    <text evidence="1">The sequence shown here is derived from an EMBL/GenBank/DDBJ whole genome shotgun (WGS) entry which is preliminary data.</text>
</comment>
<organism evidence="1 2">
    <name type="scientific">Hymenobacter gummosus</name>
    <dbReference type="NCBI Taxonomy" id="1776032"/>
    <lineage>
        <taxon>Bacteria</taxon>
        <taxon>Pseudomonadati</taxon>
        <taxon>Bacteroidota</taxon>
        <taxon>Cytophagia</taxon>
        <taxon>Cytophagales</taxon>
        <taxon>Hymenobacteraceae</taxon>
        <taxon>Hymenobacter</taxon>
    </lineage>
</organism>
<accession>A0A3S0QKE1</accession>
<gene>
    <name evidence="1" type="ORF">EJV47_05675</name>
</gene>
<protein>
    <recommendedName>
        <fullName evidence="3">Lipoprotein</fullName>
    </recommendedName>
</protein>
<keyword evidence="2" id="KW-1185">Reference proteome</keyword>
<proteinExistence type="predicted"/>
<evidence type="ECO:0000313" key="1">
    <source>
        <dbReference type="EMBL" id="RTQ52500.1"/>
    </source>
</evidence>
<dbReference type="EMBL" id="RXOF01000002">
    <property type="protein sequence ID" value="RTQ52500.1"/>
    <property type="molecule type" value="Genomic_DNA"/>
</dbReference>
<dbReference type="RefSeq" id="WP_126692156.1">
    <property type="nucleotide sequence ID" value="NZ_RXOF01000002.1"/>
</dbReference>
<sequence>MRYCCGLVILGVIAACRAEKPALTAPVTTEAAPPPDQDTVAILSYDKTNEYFYWDDRKARFGDATHLELTPRDLALVDSLLRQSVAAWNAYQRQHGYTGPPLNPNGYKRQLLAVVTPAGEKLVWVNWLCEASDTRWKQTVIQVSDGGDCYFNVQLNLSRRSWEEVSVNSSA</sequence>